<dbReference type="EMBL" id="CAXHTB010000022">
    <property type="protein sequence ID" value="CAL0329491.1"/>
    <property type="molecule type" value="Genomic_DNA"/>
</dbReference>
<organism evidence="2 3">
    <name type="scientific">Lupinus luteus</name>
    <name type="common">European yellow lupine</name>
    <dbReference type="NCBI Taxonomy" id="3873"/>
    <lineage>
        <taxon>Eukaryota</taxon>
        <taxon>Viridiplantae</taxon>
        <taxon>Streptophyta</taxon>
        <taxon>Embryophyta</taxon>
        <taxon>Tracheophyta</taxon>
        <taxon>Spermatophyta</taxon>
        <taxon>Magnoliopsida</taxon>
        <taxon>eudicotyledons</taxon>
        <taxon>Gunneridae</taxon>
        <taxon>Pentapetalae</taxon>
        <taxon>rosids</taxon>
        <taxon>fabids</taxon>
        <taxon>Fabales</taxon>
        <taxon>Fabaceae</taxon>
        <taxon>Papilionoideae</taxon>
        <taxon>50 kb inversion clade</taxon>
        <taxon>genistoids sensu lato</taxon>
        <taxon>core genistoids</taxon>
        <taxon>Genisteae</taxon>
        <taxon>Lupinus</taxon>
    </lineage>
</organism>
<sequence>MSSDSVSNTETLSITQHVSHEPEPQPSSMILSANAESLSSILSQPLNNPSPNHRTLHDYVLSVGPGGFRLVDSGLNPVPSFGSLSLDPNPTQVMFSHDLGSSKVDDVLTEKPVELVEGSEKKEKTKVTFQLQEGNKGSVSGSGVSAEGEAIELCGEESNLNTKEEEGEGKKTWNLRPRKEKKVAKSGTTNGSGGRRSVVQDSSQTKMPTRPRTPRAATSSQGSGPSVFSLTLTKSEIEEDFLKMTGQPPPKKPQRRSKNVQKHMDGIFPGMFLDKVTPQAYKSS</sequence>
<feature type="compositionally biased region" description="Polar residues" evidence="1">
    <location>
        <begin position="26"/>
        <end position="35"/>
    </location>
</feature>
<proteinExistence type="predicted"/>
<dbReference type="InterPro" id="IPR012438">
    <property type="entry name" value="DUF1639"/>
</dbReference>
<gene>
    <name evidence="2" type="ORF">LLUT_LOCUS30551</name>
</gene>
<keyword evidence="3" id="KW-1185">Reference proteome</keyword>
<feature type="compositionally biased region" description="Polar residues" evidence="1">
    <location>
        <begin position="216"/>
        <end position="234"/>
    </location>
</feature>
<reference evidence="2 3" key="1">
    <citation type="submission" date="2024-03" db="EMBL/GenBank/DDBJ databases">
        <authorList>
            <person name="Martinez-Hernandez J."/>
        </authorList>
    </citation>
    <scope>NUCLEOTIDE SEQUENCE [LARGE SCALE GENOMIC DNA]</scope>
</reference>
<dbReference type="Proteomes" id="UP001497480">
    <property type="component" value="Unassembled WGS sequence"/>
</dbReference>
<feature type="compositionally biased region" description="Basic residues" evidence="1">
    <location>
        <begin position="252"/>
        <end position="261"/>
    </location>
</feature>
<feature type="region of interest" description="Disordered" evidence="1">
    <location>
        <begin position="1"/>
        <end position="35"/>
    </location>
</feature>
<dbReference type="Pfam" id="PF07797">
    <property type="entry name" value="DUF1639"/>
    <property type="match status" value="1"/>
</dbReference>
<dbReference type="PANTHER" id="PTHR33130">
    <property type="entry name" value="PUTATIVE (DUF1639)-RELATED"/>
    <property type="match status" value="1"/>
</dbReference>
<evidence type="ECO:0000313" key="3">
    <source>
        <dbReference type="Proteomes" id="UP001497480"/>
    </source>
</evidence>
<feature type="compositionally biased region" description="Polar residues" evidence="1">
    <location>
        <begin position="1"/>
        <end position="17"/>
    </location>
</feature>
<accession>A0AAV1Y810</accession>
<protein>
    <submittedName>
        <fullName evidence="2">Uncharacterized protein</fullName>
    </submittedName>
</protein>
<dbReference type="PANTHER" id="PTHR33130:SF43">
    <property type="entry name" value="OS01G0688600 PROTEIN"/>
    <property type="match status" value="1"/>
</dbReference>
<evidence type="ECO:0000256" key="1">
    <source>
        <dbReference type="SAM" id="MobiDB-lite"/>
    </source>
</evidence>
<feature type="region of interest" description="Disordered" evidence="1">
    <location>
        <begin position="155"/>
        <end position="284"/>
    </location>
</feature>
<evidence type="ECO:0000313" key="2">
    <source>
        <dbReference type="EMBL" id="CAL0329491.1"/>
    </source>
</evidence>
<comment type="caution">
    <text evidence="2">The sequence shown here is derived from an EMBL/GenBank/DDBJ whole genome shotgun (WGS) entry which is preliminary data.</text>
</comment>
<feature type="compositionally biased region" description="Basic and acidic residues" evidence="1">
    <location>
        <begin position="162"/>
        <end position="171"/>
    </location>
</feature>
<name>A0AAV1Y810_LUPLU</name>
<dbReference type="AlphaFoldDB" id="A0AAV1Y810"/>